<name>A0AAV4MIN7_9ARAC</name>
<comment type="caution">
    <text evidence="1">The sequence shown here is derived from an EMBL/GenBank/DDBJ whole genome shotgun (WGS) entry which is preliminary data.</text>
</comment>
<reference evidence="1 2" key="1">
    <citation type="submission" date="2021-06" db="EMBL/GenBank/DDBJ databases">
        <title>Caerostris darwini draft genome.</title>
        <authorList>
            <person name="Kono N."/>
            <person name="Arakawa K."/>
        </authorList>
    </citation>
    <scope>NUCLEOTIDE SEQUENCE [LARGE SCALE GENOMIC DNA]</scope>
</reference>
<organism evidence="1 2">
    <name type="scientific">Caerostris darwini</name>
    <dbReference type="NCBI Taxonomy" id="1538125"/>
    <lineage>
        <taxon>Eukaryota</taxon>
        <taxon>Metazoa</taxon>
        <taxon>Ecdysozoa</taxon>
        <taxon>Arthropoda</taxon>
        <taxon>Chelicerata</taxon>
        <taxon>Arachnida</taxon>
        <taxon>Araneae</taxon>
        <taxon>Araneomorphae</taxon>
        <taxon>Entelegynae</taxon>
        <taxon>Araneoidea</taxon>
        <taxon>Araneidae</taxon>
        <taxon>Caerostris</taxon>
    </lineage>
</organism>
<dbReference type="AlphaFoldDB" id="A0AAV4MIN7"/>
<evidence type="ECO:0000313" key="2">
    <source>
        <dbReference type="Proteomes" id="UP001054837"/>
    </source>
</evidence>
<dbReference type="EMBL" id="BPLQ01000436">
    <property type="protein sequence ID" value="GIX71336.1"/>
    <property type="molecule type" value="Genomic_DNA"/>
</dbReference>
<protein>
    <submittedName>
        <fullName evidence="1">Uncharacterized protein</fullName>
    </submittedName>
</protein>
<gene>
    <name evidence="1" type="ORF">CDAR_200391</name>
</gene>
<dbReference type="Proteomes" id="UP001054837">
    <property type="component" value="Unassembled WGS sequence"/>
</dbReference>
<proteinExistence type="predicted"/>
<evidence type="ECO:0000313" key="1">
    <source>
        <dbReference type="EMBL" id="GIX71336.1"/>
    </source>
</evidence>
<keyword evidence="2" id="KW-1185">Reference proteome</keyword>
<sequence length="171" mass="18950">MKRKKEEKRRHPINCRGLIRLGRLTPTHMRPDLISQLLVPLEESEHALGVGGEFFGLNRSAAAESGSFGFSRDICCSCHFPIHPLIPLPDSSSNSSSDLHFGAFMDPQKTFAHPSLPFTPQAVFYSDSISTQPLTSFVGHGKNISQHVLFIQRDGNHNCASEGVKVFLEHL</sequence>
<accession>A0AAV4MIN7</accession>